<reference evidence="2" key="1">
    <citation type="journal article" date="2016" name="Nat. Biotechnol.">
        <title>Sequencing wild and cultivated cassava and related species reveals extensive interspecific hybridization and genetic diversity.</title>
        <authorList>
            <person name="Bredeson J.V."/>
            <person name="Lyons J.B."/>
            <person name="Prochnik S.E."/>
            <person name="Wu G.A."/>
            <person name="Ha C.M."/>
            <person name="Edsinger-Gonzales E."/>
            <person name="Grimwood J."/>
            <person name="Schmutz J."/>
            <person name="Rabbi I.Y."/>
            <person name="Egesi C."/>
            <person name="Nauluvula P."/>
            <person name="Lebot V."/>
            <person name="Ndunguru J."/>
            <person name="Mkamilo G."/>
            <person name="Bart R.S."/>
            <person name="Setter T.L."/>
            <person name="Gleadow R.M."/>
            <person name="Kulakow P."/>
            <person name="Ferguson M.E."/>
            <person name="Rounsley S."/>
            <person name="Rokhsar D.S."/>
        </authorList>
    </citation>
    <scope>NUCLEOTIDE SEQUENCE [LARGE SCALE GENOMIC DNA]</scope>
    <source>
        <strain evidence="2">cv. AM560-2</strain>
    </source>
</reference>
<organism evidence="1 2">
    <name type="scientific">Manihot esculenta</name>
    <name type="common">Cassava</name>
    <name type="synonym">Jatropha manihot</name>
    <dbReference type="NCBI Taxonomy" id="3983"/>
    <lineage>
        <taxon>Eukaryota</taxon>
        <taxon>Viridiplantae</taxon>
        <taxon>Streptophyta</taxon>
        <taxon>Embryophyta</taxon>
        <taxon>Tracheophyta</taxon>
        <taxon>Spermatophyta</taxon>
        <taxon>Magnoliopsida</taxon>
        <taxon>eudicotyledons</taxon>
        <taxon>Gunneridae</taxon>
        <taxon>Pentapetalae</taxon>
        <taxon>rosids</taxon>
        <taxon>fabids</taxon>
        <taxon>Malpighiales</taxon>
        <taxon>Euphorbiaceae</taxon>
        <taxon>Crotonoideae</taxon>
        <taxon>Manihoteae</taxon>
        <taxon>Manihot</taxon>
    </lineage>
</organism>
<comment type="caution">
    <text evidence="1">The sequence shown here is derived from an EMBL/GenBank/DDBJ whole genome shotgun (WGS) entry which is preliminary data.</text>
</comment>
<evidence type="ECO:0000313" key="1">
    <source>
        <dbReference type="EMBL" id="KAG8659612.1"/>
    </source>
</evidence>
<keyword evidence="2" id="KW-1185">Reference proteome</keyword>
<name>A0ACB7I3H9_MANES</name>
<proteinExistence type="predicted"/>
<dbReference type="Proteomes" id="UP000091857">
    <property type="component" value="Chromosome 2"/>
</dbReference>
<gene>
    <name evidence="1" type="ORF">MANES_02G053900v8</name>
</gene>
<protein>
    <submittedName>
        <fullName evidence="1">Uncharacterized protein</fullName>
    </submittedName>
</protein>
<sequence>MYSSEKEGRVIPCGFRFSPTNIELVQFYLKNKILGWEFPFDLIPIVDVFASSPDNLPLNEFNCGQPNGYWYFYSNRRKGKILTDDGYYALSSHRTIIDGKKLIGFVRTLDFYNGKPPRGTKSQWTIHEYRVNADTIKVNEDDIIMKEKISNFVVCKLVKKGIYKPESSEEENIFSGKDSLSDKNQHNQSGRESEGSNFSMKDNKQNSKGNNSLSDEDKYSQSNTILSQEKVEKLKYSRDDKENSEDDREKNDIIISQANDAAPKS</sequence>
<dbReference type="EMBL" id="CM004388">
    <property type="protein sequence ID" value="KAG8659612.1"/>
    <property type="molecule type" value="Genomic_DNA"/>
</dbReference>
<evidence type="ECO:0000313" key="2">
    <source>
        <dbReference type="Proteomes" id="UP000091857"/>
    </source>
</evidence>
<accession>A0ACB7I3H9</accession>